<dbReference type="EMBL" id="PRDW01000008">
    <property type="protein sequence ID" value="PPB83393.1"/>
    <property type="molecule type" value="Genomic_DNA"/>
</dbReference>
<keyword evidence="1" id="KW-0812">Transmembrane</keyword>
<evidence type="ECO:0000313" key="3">
    <source>
        <dbReference type="EMBL" id="PPB83393.1"/>
    </source>
</evidence>
<reference evidence="3 4" key="1">
    <citation type="submission" date="2018-01" db="EMBL/GenBank/DDBJ databases">
        <title>Genomic Encyclopedia of Type Strains, Phase III (KMG-III): the genomes of soil and plant-associated and newly described type strains.</title>
        <authorList>
            <person name="Whitman W."/>
        </authorList>
    </citation>
    <scope>NUCLEOTIDE SEQUENCE [LARGE SCALE GENOMIC DNA]</scope>
    <source>
        <strain evidence="3 4">HKI456</strain>
    </source>
</reference>
<dbReference type="InterPro" id="IPR021834">
    <property type="entry name" value="DUF3426"/>
</dbReference>
<organism evidence="3 4">
    <name type="scientific">Mycetohabitans endofungorum</name>
    <dbReference type="NCBI Taxonomy" id="417203"/>
    <lineage>
        <taxon>Bacteria</taxon>
        <taxon>Pseudomonadati</taxon>
        <taxon>Pseudomonadota</taxon>
        <taxon>Betaproteobacteria</taxon>
        <taxon>Burkholderiales</taxon>
        <taxon>Burkholderiaceae</taxon>
        <taxon>Mycetohabitans</taxon>
    </lineage>
</organism>
<name>A0A2P5K9M0_9BURK</name>
<dbReference type="OrthoDB" id="5294582at2"/>
<dbReference type="RefSeq" id="WP_104077636.1">
    <property type="nucleotide sequence ID" value="NZ_CP062178.1"/>
</dbReference>
<evidence type="ECO:0000259" key="2">
    <source>
        <dbReference type="Pfam" id="PF13719"/>
    </source>
</evidence>
<feature type="transmembrane region" description="Helical" evidence="1">
    <location>
        <begin position="113"/>
        <end position="132"/>
    </location>
</feature>
<comment type="caution">
    <text evidence="3">The sequence shown here is derived from an EMBL/GenBank/DDBJ whole genome shotgun (WGS) entry which is preliminary data.</text>
</comment>
<feature type="domain" description="Zinc finger/thioredoxin putative" evidence="2">
    <location>
        <begin position="3"/>
        <end position="38"/>
    </location>
</feature>
<evidence type="ECO:0000256" key="1">
    <source>
        <dbReference type="SAM" id="Phobius"/>
    </source>
</evidence>
<gene>
    <name evidence="3" type="ORF">B0O95_10854</name>
</gene>
<dbReference type="Proteomes" id="UP000243096">
    <property type="component" value="Unassembled WGS sequence"/>
</dbReference>
<dbReference type="InterPro" id="IPR011723">
    <property type="entry name" value="Znf/thioredoxin_put"/>
</dbReference>
<dbReference type="Pfam" id="PF13719">
    <property type="entry name" value="Zn_ribbon_5"/>
    <property type="match status" value="1"/>
</dbReference>
<dbReference type="NCBIfam" id="TIGR02098">
    <property type="entry name" value="MJ0042_CXXC"/>
    <property type="match status" value="1"/>
</dbReference>
<keyword evidence="4" id="KW-1185">Reference proteome</keyword>
<keyword evidence="1" id="KW-0472">Membrane</keyword>
<accession>A0A2P5K9M0</accession>
<proteinExistence type="predicted"/>
<protein>
    <submittedName>
        <fullName evidence="3">Putative Zn finger-like uncharacterized protein</fullName>
    </submittedName>
</protein>
<dbReference type="Pfam" id="PF11906">
    <property type="entry name" value="DUF3426"/>
    <property type="match status" value="1"/>
</dbReference>
<evidence type="ECO:0000313" key="4">
    <source>
        <dbReference type="Proteomes" id="UP000243096"/>
    </source>
</evidence>
<keyword evidence="1" id="KW-1133">Transmembrane helix</keyword>
<sequence length="265" mass="29262">MTLTTRCPRCGTVYQLIADQLKLHHGLVRCGHCQEIFDGAARQVEPLLLTDVAAQPDDGSDARDTGPSPERAACKLIDNGPLEPTFHPHGVSAPFSVMREIPVPGHRGTLRRVGWLVSLTLTVLLIAQLAWWQREKIVTAWPRTEAVYTLACAQLGCIMSPPRDIDGLAIEQTSLRQTDTAHQLELHFSLRNRDAVALAYPDLEVTLLGSNNDIVVRRVLRPSEYLPSVASEHRGVPARTVQPIAVRLDVGSVDAADYRVQIFYP</sequence>
<dbReference type="AlphaFoldDB" id="A0A2P5K9M0"/>